<name>A0ABQ4YQN6_9ASTR</name>
<evidence type="ECO:0000313" key="1">
    <source>
        <dbReference type="EMBL" id="GJS80169.1"/>
    </source>
</evidence>
<dbReference type="SUPFAM" id="SSF48371">
    <property type="entry name" value="ARM repeat"/>
    <property type="match status" value="2"/>
</dbReference>
<accession>A0ABQ4YQN6</accession>
<reference evidence="1" key="1">
    <citation type="journal article" date="2022" name="Int. J. Mol. Sci.">
        <title>Draft Genome of Tanacetum Coccineum: Genomic Comparison of Closely Related Tanacetum-Family Plants.</title>
        <authorList>
            <person name="Yamashiro T."/>
            <person name="Shiraishi A."/>
            <person name="Nakayama K."/>
            <person name="Satake H."/>
        </authorList>
    </citation>
    <scope>NUCLEOTIDE SEQUENCE</scope>
</reference>
<organism evidence="1 2">
    <name type="scientific">Tanacetum coccineum</name>
    <dbReference type="NCBI Taxonomy" id="301880"/>
    <lineage>
        <taxon>Eukaryota</taxon>
        <taxon>Viridiplantae</taxon>
        <taxon>Streptophyta</taxon>
        <taxon>Embryophyta</taxon>
        <taxon>Tracheophyta</taxon>
        <taxon>Spermatophyta</taxon>
        <taxon>Magnoliopsida</taxon>
        <taxon>eudicotyledons</taxon>
        <taxon>Gunneridae</taxon>
        <taxon>Pentapetalae</taxon>
        <taxon>asterids</taxon>
        <taxon>campanulids</taxon>
        <taxon>Asterales</taxon>
        <taxon>Asteraceae</taxon>
        <taxon>Asteroideae</taxon>
        <taxon>Anthemideae</taxon>
        <taxon>Anthemidinae</taxon>
        <taxon>Tanacetum</taxon>
    </lineage>
</organism>
<dbReference type="PANTHER" id="PTHR10292:SF34">
    <property type="entry name" value="CLATHRIN HEAVY CHAIN 1-RELATED"/>
    <property type="match status" value="1"/>
</dbReference>
<reference evidence="1" key="2">
    <citation type="submission" date="2022-01" db="EMBL/GenBank/DDBJ databases">
        <authorList>
            <person name="Yamashiro T."/>
            <person name="Shiraishi A."/>
            <person name="Satake H."/>
            <person name="Nakayama K."/>
        </authorList>
    </citation>
    <scope>NUCLEOTIDE SEQUENCE</scope>
</reference>
<dbReference type="Gene3D" id="1.25.40.30">
    <property type="match status" value="1"/>
</dbReference>
<proteinExistence type="predicted"/>
<sequence>MVYHGDQRHHPISLVPLSLVGPKESETPSLLQYFGTLIFNGKLNAFELLELSRLVVNQNKKNLLEDWLAEDKLECSEELGDLAKATPKVIAAFAERREFDKILIYSKQVGYAPNYFFLLQTILRSDPQEFNALQFVFGKEKGGYARGVGSGVTYKRYFHLPRSRQATDERIELLQTQLDNERRGR</sequence>
<dbReference type="EMBL" id="BQNB010010651">
    <property type="protein sequence ID" value="GJS80169.1"/>
    <property type="molecule type" value="Genomic_DNA"/>
</dbReference>
<protein>
    <submittedName>
        <fullName evidence="1">Clathrin heavy chain 2-like protein</fullName>
    </submittedName>
</protein>
<gene>
    <name evidence="1" type="ORF">Tco_0730050</name>
</gene>
<evidence type="ECO:0000313" key="2">
    <source>
        <dbReference type="Proteomes" id="UP001151760"/>
    </source>
</evidence>
<keyword evidence="2" id="KW-1185">Reference proteome</keyword>
<dbReference type="Proteomes" id="UP001151760">
    <property type="component" value="Unassembled WGS sequence"/>
</dbReference>
<comment type="caution">
    <text evidence="1">The sequence shown here is derived from an EMBL/GenBank/DDBJ whole genome shotgun (WGS) entry which is preliminary data.</text>
</comment>
<dbReference type="InterPro" id="IPR016024">
    <property type="entry name" value="ARM-type_fold"/>
</dbReference>
<dbReference type="InterPro" id="IPR012331">
    <property type="entry name" value="Clathrin_H-chain_linker"/>
</dbReference>
<dbReference type="PANTHER" id="PTHR10292">
    <property type="entry name" value="CLATHRIN HEAVY CHAIN RELATED"/>
    <property type="match status" value="1"/>
</dbReference>